<dbReference type="Ensembl" id="ENSAPLT00000003914.2">
    <property type="protein sequence ID" value="ENSAPLP00000003314.2"/>
    <property type="gene ID" value="ENSAPLG00000003824.2"/>
</dbReference>
<feature type="chain" id="PRO_5019845251" evidence="1">
    <location>
        <begin position="31"/>
        <end position="242"/>
    </location>
</feature>
<reference evidence="2" key="2">
    <citation type="submission" date="2025-08" db="UniProtKB">
        <authorList>
            <consortium name="Ensembl"/>
        </authorList>
    </citation>
    <scope>IDENTIFICATION</scope>
</reference>
<organism evidence="2 3">
    <name type="scientific">Anas platyrhynchos platyrhynchos</name>
    <name type="common">Northern mallard</name>
    <dbReference type="NCBI Taxonomy" id="8840"/>
    <lineage>
        <taxon>Eukaryota</taxon>
        <taxon>Metazoa</taxon>
        <taxon>Chordata</taxon>
        <taxon>Craniata</taxon>
        <taxon>Vertebrata</taxon>
        <taxon>Euteleostomi</taxon>
        <taxon>Archelosauria</taxon>
        <taxon>Archosauria</taxon>
        <taxon>Dinosauria</taxon>
        <taxon>Saurischia</taxon>
        <taxon>Theropoda</taxon>
        <taxon>Coelurosauria</taxon>
        <taxon>Aves</taxon>
        <taxon>Neognathae</taxon>
        <taxon>Galloanserae</taxon>
        <taxon>Anseriformes</taxon>
        <taxon>Anatidae</taxon>
        <taxon>Anatinae</taxon>
        <taxon>Anas</taxon>
    </lineage>
</organism>
<feature type="signal peptide" evidence="1">
    <location>
        <begin position="1"/>
        <end position="30"/>
    </location>
</feature>
<dbReference type="HOGENOM" id="CLU_099195_0_0_1"/>
<dbReference type="GO" id="GO:0005788">
    <property type="term" value="C:endoplasmic reticulum lumen"/>
    <property type="evidence" value="ECO:0007669"/>
    <property type="project" value="Ensembl"/>
</dbReference>
<proteinExistence type="predicted"/>
<gene>
    <name evidence="2" type="primary">CCDC134</name>
</gene>
<keyword evidence="3" id="KW-1185">Reference proteome</keyword>
<dbReference type="STRING" id="8840.ENSAPLP00000003314"/>
<dbReference type="GO" id="GO:0030674">
    <property type="term" value="F:protein-macromolecule adaptor activity"/>
    <property type="evidence" value="ECO:0007669"/>
    <property type="project" value="Ensembl"/>
</dbReference>
<dbReference type="GO" id="GO:0001525">
    <property type="term" value="P:angiogenesis"/>
    <property type="evidence" value="ECO:0007669"/>
    <property type="project" value="Ensembl"/>
</dbReference>
<dbReference type="PANTHER" id="PTHR14735">
    <property type="entry name" value="COILED-COIL DOMAIN-CONTAINING PROTEIN 134"/>
    <property type="match status" value="1"/>
</dbReference>
<dbReference type="PANTHER" id="PTHR14735:SF1">
    <property type="entry name" value="COILED-COIL DOMAIN-CONTAINING PROTEIN 134"/>
    <property type="match status" value="1"/>
</dbReference>
<accession>U3I7U3</accession>
<evidence type="ECO:0000313" key="3">
    <source>
        <dbReference type="Proteomes" id="UP000016666"/>
    </source>
</evidence>
<dbReference type="GO" id="GO:0034126">
    <property type="term" value="P:positive regulation of MyD88-dependent toll-like receptor signaling pathway"/>
    <property type="evidence" value="ECO:0007669"/>
    <property type="project" value="Ensembl"/>
</dbReference>
<dbReference type="OMA" id="GIGFCNQ"/>
<dbReference type="GO" id="GO:0021591">
    <property type="term" value="P:ventricular system development"/>
    <property type="evidence" value="ECO:0007669"/>
    <property type="project" value="Ensembl"/>
</dbReference>
<dbReference type="GeneTree" id="ENSGT00390000020164"/>
<dbReference type="GO" id="GO:0005829">
    <property type="term" value="C:cytosol"/>
    <property type="evidence" value="ECO:0007669"/>
    <property type="project" value="Ensembl"/>
</dbReference>
<dbReference type="Pfam" id="PF15002">
    <property type="entry name" value="ERK-JNK_inhib"/>
    <property type="match status" value="1"/>
</dbReference>
<name>U3I7U3_ANAPP</name>
<dbReference type="Proteomes" id="UP000016666">
    <property type="component" value="Chromosome 1"/>
</dbReference>
<dbReference type="GO" id="GO:1990402">
    <property type="term" value="P:embryonic liver development"/>
    <property type="evidence" value="ECO:0007669"/>
    <property type="project" value="Ensembl"/>
</dbReference>
<dbReference type="GO" id="GO:0035162">
    <property type="term" value="P:embryonic hemopoiesis"/>
    <property type="evidence" value="ECO:0007669"/>
    <property type="project" value="Ensembl"/>
</dbReference>
<dbReference type="AlphaFoldDB" id="U3I7U3"/>
<protein>
    <submittedName>
        <fullName evidence="2">Coiled-coil domain containing 134</fullName>
    </submittedName>
</protein>
<reference evidence="2 3" key="1">
    <citation type="submission" date="2017-10" db="EMBL/GenBank/DDBJ databases">
        <title>A new Pekin duck reference genome.</title>
        <authorList>
            <person name="Hou Z.-C."/>
            <person name="Zhou Z.-K."/>
            <person name="Zhu F."/>
            <person name="Hou S.-S."/>
        </authorList>
    </citation>
    <scope>NUCLEOTIDE SEQUENCE [LARGE SCALE GENOMIC DNA]</scope>
</reference>
<dbReference type="InterPro" id="IPR026321">
    <property type="entry name" value="CC134"/>
</dbReference>
<dbReference type="GO" id="GO:0030278">
    <property type="term" value="P:regulation of ossification"/>
    <property type="evidence" value="ECO:0007669"/>
    <property type="project" value="Ensembl"/>
</dbReference>
<sequence length="242" mass="26984">MWFQAAVSHMGLLVFCPFLLVLVLPGGSRAELEKQRVDSGLEIYKKLFEVKRKDQMNALKNLIELNDVNQQYKIIDIMLKGLFKVLEDSRAVLIAADVPPDGPFPQDEKLKDAYSHVVENTAFFGDVVLRFPKIVHHYFDRNSNWNNLIRWGIGFCNLTGVFERGPHSQLLGLMAQELGISEKSPDYRNPFKADHSEVRQPSCVGPPRPLMAGGNSSGILVGCAPRGDALGDAKLQLHSATK</sequence>
<evidence type="ECO:0000256" key="1">
    <source>
        <dbReference type="SAM" id="SignalP"/>
    </source>
</evidence>
<dbReference type="GO" id="GO:0030177">
    <property type="term" value="P:positive regulation of Wnt signaling pathway"/>
    <property type="evidence" value="ECO:0007669"/>
    <property type="project" value="Ensembl"/>
</dbReference>
<reference evidence="2" key="3">
    <citation type="submission" date="2025-09" db="UniProtKB">
        <authorList>
            <consortium name="Ensembl"/>
        </authorList>
    </citation>
    <scope>IDENTIFICATION</scope>
</reference>
<keyword evidence="1" id="KW-0732">Signal</keyword>
<evidence type="ECO:0000313" key="2">
    <source>
        <dbReference type="Ensembl" id="ENSAPLP00000003314.2"/>
    </source>
</evidence>